<evidence type="ECO:0000313" key="1">
    <source>
        <dbReference type="EMBL" id="KAJ9485547.1"/>
    </source>
</evidence>
<keyword evidence="2" id="KW-1185">Reference proteome</keyword>
<comment type="caution">
    <text evidence="1">The sequence shown here is derived from an EMBL/GenBank/DDBJ whole genome shotgun (WGS) entry which is preliminary data.</text>
</comment>
<dbReference type="Proteomes" id="UP001227192">
    <property type="component" value="Unassembled WGS sequence"/>
</dbReference>
<sequence>RVYVPFVLSCHTKDTNSGIWDRLKIWDRVWPTNTG</sequence>
<name>A0AAI9X6H3_PENTH</name>
<gene>
    <name evidence="1" type="ORF">VN97_g7795</name>
</gene>
<dbReference type="AlphaFoldDB" id="A0AAI9X6H3"/>
<feature type="non-terminal residue" evidence="1">
    <location>
        <position position="1"/>
    </location>
</feature>
<organism evidence="1 2">
    <name type="scientific">Penicillium thymicola</name>
    <dbReference type="NCBI Taxonomy" id="293382"/>
    <lineage>
        <taxon>Eukaryota</taxon>
        <taxon>Fungi</taxon>
        <taxon>Dikarya</taxon>
        <taxon>Ascomycota</taxon>
        <taxon>Pezizomycotina</taxon>
        <taxon>Eurotiomycetes</taxon>
        <taxon>Eurotiomycetidae</taxon>
        <taxon>Eurotiales</taxon>
        <taxon>Aspergillaceae</taxon>
        <taxon>Penicillium</taxon>
    </lineage>
</organism>
<dbReference type="EMBL" id="LACB01000260">
    <property type="protein sequence ID" value="KAJ9485547.1"/>
    <property type="molecule type" value="Genomic_DNA"/>
</dbReference>
<protein>
    <submittedName>
        <fullName evidence="1">Uncharacterized protein</fullName>
    </submittedName>
</protein>
<proteinExistence type="predicted"/>
<accession>A0AAI9X6H3</accession>
<evidence type="ECO:0000313" key="2">
    <source>
        <dbReference type="Proteomes" id="UP001227192"/>
    </source>
</evidence>
<reference evidence="1" key="1">
    <citation type="submission" date="2015-06" db="EMBL/GenBank/DDBJ databases">
        <authorList>
            <person name="Nguyen H."/>
        </authorList>
    </citation>
    <scope>NUCLEOTIDE SEQUENCE</scope>
    <source>
        <strain evidence="1">DAOM 180753</strain>
    </source>
</reference>
<reference evidence="1" key="2">
    <citation type="journal article" date="2016" name="Fungal Biol.">
        <title>Ochratoxin A production by Penicillium thymicola.</title>
        <authorList>
            <person name="Nguyen H.D.T."/>
            <person name="McMullin D.R."/>
            <person name="Ponomareva E."/>
            <person name="Riley R."/>
            <person name="Pomraning K.R."/>
            <person name="Baker S.E."/>
            <person name="Seifert K.A."/>
        </authorList>
    </citation>
    <scope>NUCLEOTIDE SEQUENCE</scope>
    <source>
        <strain evidence="1">DAOM 180753</strain>
    </source>
</reference>